<accession>A0A2N3PSA2</accession>
<dbReference type="AlphaFoldDB" id="A0A2N3PSA2"/>
<feature type="transmembrane region" description="Helical" evidence="5">
    <location>
        <begin position="149"/>
        <end position="171"/>
    </location>
</feature>
<dbReference type="OrthoDB" id="9769739at2"/>
<dbReference type="Pfam" id="PF01740">
    <property type="entry name" value="STAS"/>
    <property type="match status" value="1"/>
</dbReference>
<dbReference type="Gene3D" id="3.30.750.24">
    <property type="entry name" value="STAS domain"/>
    <property type="match status" value="1"/>
</dbReference>
<evidence type="ECO:0000313" key="8">
    <source>
        <dbReference type="Proteomes" id="UP000233293"/>
    </source>
</evidence>
<feature type="transmembrane region" description="Helical" evidence="5">
    <location>
        <begin position="116"/>
        <end position="137"/>
    </location>
</feature>
<proteinExistence type="predicted"/>
<comment type="subcellular location">
    <subcellularLocation>
        <location evidence="1">Membrane</location>
        <topology evidence="1">Multi-pass membrane protein</topology>
    </subcellularLocation>
</comment>
<evidence type="ECO:0000256" key="1">
    <source>
        <dbReference type="ARBA" id="ARBA00004141"/>
    </source>
</evidence>
<dbReference type="GO" id="GO:0016020">
    <property type="term" value="C:membrane"/>
    <property type="evidence" value="ECO:0007669"/>
    <property type="project" value="UniProtKB-SubCell"/>
</dbReference>
<dbReference type="SUPFAM" id="SSF52091">
    <property type="entry name" value="SpoIIaa-like"/>
    <property type="match status" value="1"/>
</dbReference>
<dbReference type="InterPro" id="IPR001902">
    <property type="entry name" value="SLC26A/SulP_fam"/>
</dbReference>
<keyword evidence="2 5" id="KW-0812">Transmembrane</keyword>
<evidence type="ECO:0000259" key="6">
    <source>
        <dbReference type="PROSITE" id="PS50801"/>
    </source>
</evidence>
<organism evidence="7 8">
    <name type="scientific">Telmatospirillum siberiense</name>
    <dbReference type="NCBI Taxonomy" id="382514"/>
    <lineage>
        <taxon>Bacteria</taxon>
        <taxon>Pseudomonadati</taxon>
        <taxon>Pseudomonadota</taxon>
        <taxon>Alphaproteobacteria</taxon>
        <taxon>Rhodospirillales</taxon>
        <taxon>Rhodospirillaceae</taxon>
        <taxon>Telmatospirillum</taxon>
    </lineage>
</organism>
<reference evidence="8" key="1">
    <citation type="submission" date="2017-12" db="EMBL/GenBank/DDBJ databases">
        <title>Draft genome sequence of Telmatospirillum siberiense 26-4b1T, an acidotolerant peatland alphaproteobacterium potentially involved in sulfur cycling.</title>
        <authorList>
            <person name="Hausmann B."/>
            <person name="Pjevac P."/>
            <person name="Schreck K."/>
            <person name="Herbold C.W."/>
            <person name="Daims H."/>
            <person name="Wagner M."/>
            <person name="Pester M."/>
            <person name="Loy A."/>
        </authorList>
    </citation>
    <scope>NUCLEOTIDE SEQUENCE [LARGE SCALE GENOMIC DNA]</scope>
    <source>
        <strain evidence="8">26-4b1</strain>
    </source>
</reference>
<feature type="transmembrane region" description="Helical" evidence="5">
    <location>
        <begin position="92"/>
        <end position="110"/>
    </location>
</feature>
<feature type="transmembrane region" description="Helical" evidence="5">
    <location>
        <begin position="262"/>
        <end position="281"/>
    </location>
</feature>
<name>A0A2N3PSA2_9PROT</name>
<evidence type="ECO:0000256" key="5">
    <source>
        <dbReference type="SAM" id="Phobius"/>
    </source>
</evidence>
<evidence type="ECO:0000256" key="3">
    <source>
        <dbReference type="ARBA" id="ARBA00022989"/>
    </source>
</evidence>
<dbReference type="CDD" id="cd07042">
    <property type="entry name" value="STAS_SulP_like_sulfate_transporter"/>
    <property type="match status" value="1"/>
</dbReference>
<feature type="transmembrane region" description="Helical" evidence="5">
    <location>
        <begin position="191"/>
        <end position="208"/>
    </location>
</feature>
<evidence type="ECO:0000256" key="2">
    <source>
        <dbReference type="ARBA" id="ARBA00022692"/>
    </source>
</evidence>
<dbReference type="EMBL" id="PIUM01000022">
    <property type="protein sequence ID" value="PKU23272.1"/>
    <property type="molecule type" value="Genomic_DNA"/>
</dbReference>
<dbReference type="PANTHER" id="PTHR11814">
    <property type="entry name" value="SULFATE TRANSPORTER"/>
    <property type="match status" value="1"/>
</dbReference>
<dbReference type="PROSITE" id="PS50801">
    <property type="entry name" value="STAS"/>
    <property type="match status" value="1"/>
</dbReference>
<feature type="transmembrane region" description="Helical" evidence="5">
    <location>
        <begin position="339"/>
        <end position="358"/>
    </location>
</feature>
<gene>
    <name evidence="7" type="ORF">CWS72_17780</name>
</gene>
<feature type="domain" description="STAS" evidence="6">
    <location>
        <begin position="450"/>
        <end position="566"/>
    </location>
</feature>
<dbReference type="InterPro" id="IPR011547">
    <property type="entry name" value="SLC26A/SulP_dom"/>
</dbReference>
<feature type="transmembrane region" description="Helical" evidence="5">
    <location>
        <begin position="215"/>
        <end position="232"/>
    </location>
</feature>
<comment type="caution">
    <text evidence="7">The sequence shown here is derived from an EMBL/GenBank/DDBJ whole genome shotgun (WGS) entry which is preliminary data.</text>
</comment>
<keyword evidence="8" id="KW-1185">Reference proteome</keyword>
<dbReference type="InterPro" id="IPR002645">
    <property type="entry name" value="STAS_dom"/>
</dbReference>
<feature type="transmembrane region" description="Helical" evidence="5">
    <location>
        <begin position="64"/>
        <end position="85"/>
    </location>
</feature>
<keyword evidence="4 5" id="KW-0472">Membrane</keyword>
<evidence type="ECO:0000313" key="7">
    <source>
        <dbReference type="EMBL" id="PKU23272.1"/>
    </source>
</evidence>
<dbReference type="Pfam" id="PF00916">
    <property type="entry name" value="Sulfate_transp"/>
    <property type="match status" value="1"/>
</dbReference>
<evidence type="ECO:0000256" key="4">
    <source>
        <dbReference type="ARBA" id="ARBA00023136"/>
    </source>
</evidence>
<feature type="transmembrane region" description="Helical" evidence="5">
    <location>
        <begin position="301"/>
        <end position="319"/>
    </location>
</feature>
<dbReference type="Proteomes" id="UP000233293">
    <property type="component" value="Unassembled WGS sequence"/>
</dbReference>
<keyword evidence="3 5" id="KW-1133">Transmembrane helix</keyword>
<feature type="transmembrane region" description="Helical" evidence="5">
    <location>
        <begin position="238"/>
        <end position="255"/>
    </location>
</feature>
<feature type="transmembrane region" description="Helical" evidence="5">
    <location>
        <begin position="394"/>
        <end position="422"/>
    </location>
</feature>
<feature type="transmembrane region" description="Helical" evidence="5">
    <location>
        <begin position="364"/>
        <end position="382"/>
    </location>
</feature>
<dbReference type="InterPro" id="IPR036513">
    <property type="entry name" value="STAS_dom_sf"/>
</dbReference>
<sequence length="580" mass="60642">MQGPVHIPQDKTRSPPQARPFFPSLSGYRVDVLHRDVIAGVTLAAIAIPEQMATAHLGGFPPEIGFFAFIAGSLAFAVFGVSRFLSAGADSTITPIFTGGLVLLAATGTAEYAGMAAIVALIVGIILIGGGLCRLGWIADLLSGPVITGFLAGVSIHVIVSQLPGLLGISITGEHVVRRLAGVLTGLDRTNLHALALGLGVLVFTIASDRITPRIPGALIGILAATACVLGFGLEHRGVAVLGPVTGGLPSVIVPATTPDQLIHLVPLALIVSIIVMVQTAATTRSFPSDPGETPDVNRDFIGIGVGNILAGLCGAFPVNASPPRTAIVQETGGRSQMAGLMAAALVLGLVTFGSGLLFHVPQAALAGILIFIAFRIFRIRDMVEIYHRTFTEFILVIVTMVAIVALPIETGVAVGIVLSLLHGMWSAMHARLIEFVHVPGTSIWWAPNTDLRGETLPGVVVIAFQAPLSFLNANDFRRGLQDALERRPKTPDLVVLEAGNIIALDYTASKVVAAIIRHCQAAGIAFAVARLESVRAQEAFSRFGITDILGRDHLFHSVDEAVRTLAPAGANNSRPVSRG</sequence>
<dbReference type="GO" id="GO:0055085">
    <property type="term" value="P:transmembrane transport"/>
    <property type="evidence" value="ECO:0007669"/>
    <property type="project" value="InterPro"/>
</dbReference>
<protein>
    <submittedName>
        <fullName evidence="7">SulP family inorganic anion transporter</fullName>
    </submittedName>
</protein>